<keyword evidence="5" id="KW-0670">Pyruvate</keyword>
<dbReference type="GO" id="GO:0006979">
    <property type="term" value="P:response to oxidative stress"/>
    <property type="evidence" value="ECO:0007669"/>
    <property type="project" value="TreeGrafter"/>
</dbReference>
<dbReference type="InterPro" id="IPR029061">
    <property type="entry name" value="THDP-binding"/>
</dbReference>
<dbReference type="FunFam" id="3.40.50.920:FF:000010">
    <property type="entry name" value="Pyruvate ferredoxin oxidoreductase, alpha subunit"/>
    <property type="match status" value="1"/>
</dbReference>
<dbReference type="OrthoDB" id="9794954at2"/>
<dbReference type="EMBL" id="OBDZ01000012">
    <property type="protein sequence ID" value="SNY28631.1"/>
    <property type="molecule type" value="Genomic_DNA"/>
</dbReference>
<dbReference type="Pfam" id="PF17147">
    <property type="entry name" value="PFOR_II"/>
    <property type="match status" value="1"/>
</dbReference>
<dbReference type="STRING" id="1413210.U472_15875"/>
<keyword evidence="6" id="KW-1185">Reference proteome</keyword>
<dbReference type="Pfam" id="PF01855">
    <property type="entry name" value="POR_N"/>
    <property type="match status" value="1"/>
</dbReference>
<evidence type="ECO:0000259" key="3">
    <source>
        <dbReference type="Pfam" id="PF01855"/>
    </source>
</evidence>
<dbReference type="SUPFAM" id="SSF52518">
    <property type="entry name" value="Thiamin diphosphate-binding fold (THDP-binding)"/>
    <property type="match status" value="1"/>
</dbReference>
<keyword evidence="2" id="KW-0560">Oxidoreductase</keyword>
<feature type="domain" description="Pyruvate flavodoxin/ferredoxin oxidoreductase pyrimidine binding" evidence="3">
    <location>
        <begin position="16"/>
        <end position="239"/>
    </location>
</feature>
<comment type="similarity">
    <text evidence="1">Belongs to the pyruvate:ferredoxin/flavodoxin oxidoreductase family.</text>
</comment>
<dbReference type="PANTHER" id="PTHR32154">
    <property type="entry name" value="PYRUVATE-FLAVODOXIN OXIDOREDUCTASE-RELATED"/>
    <property type="match status" value="1"/>
</dbReference>
<dbReference type="PANTHER" id="PTHR32154:SF0">
    <property type="entry name" value="PYRUVATE-FLAVODOXIN OXIDOREDUCTASE-RELATED"/>
    <property type="match status" value="1"/>
</dbReference>
<dbReference type="InterPro" id="IPR009014">
    <property type="entry name" value="Transketo_C/PFOR_II"/>
</dbReference>
<reference evidence="6" key="1">
    <citation type="submission" date="2017-09" db="EMBL/GenBank/DDBJ databases">
        <authorList>
            <person name="Varghese N."/>
            <person name="Submissions S."/>
        </authorList>
    </citation>
    <scope>NUCLEOTIDE SEQUENCE [LARGE SCALE GENOMIC DNA]</scope>
    <source>
        <strain evidence="6">MSL47</strain>
    </source>
</reference>
<organism evidence="5 6">
    <name type="scientific">Orenia metallireducens</name>
    <dbReference type="NCBI Taxonomy" id="1413210"/>
    <lineage>
        <taxon>Bacteria</taxon>
        <taxon>Bacillati</taxon>
        <taxon>Bacillota</taxon>
        <taxon>Clostridia</taxon>
        <taxon>Halanaerobiales</taxon>
        <taxon>Halobacteroidaceae</taxon>
        <taxon>Orenia</taxon>
    </lineage>
</organism>
<dbReference type="CDD" id="cd07034">
    <property type="entry name" value="TPP_PYR_PFOR_IOR-alpha_like"/>
    <property type="match status" value="1"/>
</dbReference>
<dbReference type="Proteomes" id="UP000219573">
    <property type="component" value="Unassembled WGS sequence"/>
</dbReference>
<evidence type="ECO:0000256" key="1">
    <source>
        <dbReference type="ARBA" id="ARBA00009032"/>
    </source>
</evidence>
<dbReference type="Gene3D" id="3.40.50.920">
    <property type="match status" value="1"/>
</dbReference>
<evidence type="ECO:0000256" key="2">
    <source>
        <dbReference type="ARBA" id="ARBA00023002"/>
    </source>
</evidence>
<evidence type="ECO:0000259" key="4">
    <source>
        <dbReference type="Pfam" id="PF17147"/>
    </source>
</evidence>
<evidence type="ECO:0000313" key="5">
    <source>
        <dbReference type="EMBL" id="SNY28631.1"/>
    </source>
</evidence>
<dbReference type="AlphaFoldDB" id="A0A285H2B0"/>
<dbReference type="GO" id="GO:0016903">
    <property type="term" value="F:oxidoreductase activity, acting on the aldehyde or oxo group of donors"/>
    <property type="evidence" value="ECO:0007669"/>
    <property type="project" value="UniProtKB-ARBA"/>
</dbReference>
<dbReference type="InterPro" id="IPR033412">
    <property type="entry name" value="PFOR_II"/>
</dbReference>
<dbReference type="InterPro" id="IPR050722">
    <property type="entry name" value="Pyruvate:ferred/Flavod_OxRd"/>
</dbReference>
<dbReference type="GO" id="GO:0019752">
    <property type="term" value="P:carboxylic acid metabolic process"/>
    <property type="evidence" value="ECO:0007669"/>
    <property type="project" value="UniProtKB-ARBA"/>
</dbReference>
<dbReference type="SUPFAM" id="SSF52922">
    <property type="entry name" value="TK C-terminal domain-like"/>
    <property type="match status" value="1"/>
</dbReference>
<name>A0A285H2B0_9FIRM</name>
<dbReference type="InterPro" id="IPR002880">
    <property type="entry name" value="Pyrv_Fd/Flavodoxin_OxRdtase_N"/>
</dbReference>
<dbReference type="FunFam" id="3.40.50.970:FF:000012">
    <property type="entry name" value="Pyruvate:ferredoxin (Flavodoxin) oxidoreductase"/>
    <property type="match status" value="1"/>
</dbReference>
<sequence length="393" mass="42844">MSSKVALTGNEALAQAMRQINPDVVAAYPITPQTAMVQTFSQFVADGEVDTEYVTVESEHSAMSATVGASAAGSRAMTATAANGLALMWEILYIASGTRLPIVMPVVNRALSGPINIHCDHSDAMGARDSGWIQLYAENAQEAYDNAIQAIRISEHKDVLLPTMVNLDGFITSHAVESLEILADEDVKEFVGEYQPENYLLNADNPIAIGPLDLQDFYFEHKMQQAVAMGDAKQVILDIAKEYKELTAREYGFFESYKLDDAEVAIVALNSTAGTAKAAVNNLREAGVKAGLLKIRVYRPFPAEEIADALKDIKAVAVLDRAESFSTNGGPVFADIRSVLYDIKANVEVVDYIYGLGGRDIKVEEIESIFNDLQEIIKTGQVENRITHFGVRQ</sequence>
<protein>
    <submittedName>
        <fullName evidence="5">Pyruvate ferredoxin oxidoreductase alpha subunit</fullName>
    </submittedName>
</protein>
<dbReference type="RefSeq" id="WP_097017816.1">
    <property type="nucleotide sequence ID" value="NZ_OBDZ01000012.1"/>
</dbReference>
<proteinExistence type="inferred from homology"/>
<accession>A0A285H2B0</accession>
<dbReference type="Gene3D" id="3.40.50.970">
    <property type="match status" value="1"/>
</dbReference>
<gene>
    <name evidence="5" type="ORF">SAMN06265827_11228</name>
</gene>
<feature type="domain" description="Pyruvate:ferredoxin oxidoreductase core" evidence="4">
    <location>
        <begin position="262"/>
        <end position="366"/>
    </location>
</feature>
<evidence type="ECO:0000313" key="6">
    <source>
        <dbReference type="Proteomes" id="UP000219573"/>
    </source>
</evidence>